<feature type="compositionally biased region" description="Polar residues" evidence="1">
    <location>
        <begin position="230"/>
        <end position="243"/>
    </location>
</feature>
<dbReference type="STRING" id="341454.A0A4V3SJL4"/>
<feature type="transmembrane region" description="Helical" evidence="2">
    <location>
        <begin position="150"/>
        <end position="173"/>
    </location>
</feature>
<dbReference type="EMBL" id="ML220112">
    <property type="protein sequence ID" value="TGZ84455.1"/>
    <property type="molecule type" value="Genomic_DNA"/>
</dbReference>
<gene>
    <name evidence="3" type="ORF">EX30DRAFT_375886</name>
</gene>
<feature type="transmembrane region" description="Helical" evidence="2">
    <location>
        <begin position="109"/>
        <end position="130"/>
    </location>
</feature>
<evidence type="ECO:0000256" key="1">
    <source>
        <dbReference type="SAM" id="MobiDB-lite"/>
    </source>
</evidence>
<protein>
    <submittedName>
        <fullName evidence="3">Uncharacterized protein</fullName>
    </submittedName>
</protein>
<feature type="region of interest" description="Disordered" evidence="1">
    <location>
        <begin position="211"/>
        <end position="243"/>
    </location>
</feature>
<proteinExistence type="predicted"/>
<sequence>MFTLETVLKEKDTFDFRNPVQSFLNRLQAPLRRLSSLLEWTHPLKKDKLADTEDGAISLKSSTATTVETIVEKPKAIPMHSQVDNTQQQLDHAPNISLNVHGGSQSSELLLAAICGLVIQLGVVAFSAFAVYHSTFKTRFEKDGSPVNRWAFPIMAAGTGLLMIGMVACSHIVGHSSQESEVVPRDGNQKMYTLWLQRRHQREWWVETDPGAFAPTQRQPEGGGDRGSEPSDNLNDNTHTAINTPNDAQLMFEVRRKLGELTGWNGPATDTAQAVTRSIDVVMNALVPLGPNFTWDLRIGTSVQQESAIADSSSQSPRVTRMSHRSQPITLRINNDGKRWKADEGDIETISAGGNSKAAINLKNQTMLSEAVIENIRRYQKILGS</sequence>
<dbReference type="OrthoDB" id="194358at2759"/>
<accession>A0A4V3SJL4</accession>
<reference evidence="3 4" key="1">
    <citation type="submission" date="2019-04" db="EMBL/GenBank/DDBJ databases">
        <title>Comparative genomics and transcriptomics to analyze fruiting body development in filamentous ascomycetes.</title>
        <authorList>
            <consortium name="DOE Joint Genome Institute"/>
            <person name="Lutkenhaus R."/>
            <person name="Traeger S."/>
            <person name="Breuer J."/>
            <person name="Kuo A."/>
            <person name="Lipzen A."/>
            <person name="Pangilinan J."/>
            <person name="Dilworth D."/>
            <person name="Sandor L."/>
            <person name="Poggeler S."/>
            <person name="Barry K."/>
            <person name="Grigoriev I.V."/>
            <person name="Nowrousian M."/>
        </authorList>
    </citation>
    <scope>NUCLEOTIDE SEQUENCE [LARGE SCALE GENOMIC DNA]</scope>
    <source>
        <strain evidence="3 4">CBS 389.68</strain>
    </source>
</reference>
<dbReference type="InParanoid" id="A0A4V3SJL4"/>
<keyword evidence="4" id="KW-1185">Reference proteome</keyword>
<keyword evidence="2" id="KW-0472">Membrane</keyword>
<evidence type="ECO:0000313" key="3">
    <source>
        <dbReference type="EMBL" id="TGZ84455.1"/>
    </source>
</evidence>
<keyword evidence="2" id="KW-1133">Transmembrane helix</keyword>
<name>A0A4V3SJL4_9PEZI</name>
<evidence type="ECO:0000313" key="4">
    <source>
        <dbReference type="Proteomes" id="UP000298138"/>
    </source>
</evidence>
<dbReference type="AlphaFoldDB" id="A0A4V3SJL4"/>
<organism evidence="3 4">
    <name type="scientific">Ascodesmis nigricans</name>
    <dbReference type="NCBI Taxonomy" id="341454"/>
    <lineage>
        <taxon>Eukaryota</taxon>
        <taxon>Fungi</taxon>
        <taxon>Dikarya</taxon>
        <taxon>Ascomycota</taxon>
        <taxon>Pezizomycotina</taxon>
        <taxon>Pezizomycetes</taxon>
        <taxon>Pezizales</taxon>
        <taxon>Ascodesmidaceae</taxon>
        <taxon>Ascodesmis</taxon>
    </lineage>
</organism>
<dbReference type="Proteomes" id="UP000298138">
    <property type="component" value="Unassembled WGS sequence"/>
</dbReference>
<evidence type="ECO:0000256" key="2">
    <source>
        <dbReference type="SAM" id="Phobius"/>
    </source>
</evidence>
<keyword evidence="2" id="KW-0812">Transmembrane</keyword>